<keyword evidence="9" id="KW-1015">Disulfide bond</keyword>
<dbReference type="Pfam" id="PF12947">
    <property type="entry name" value="EGF_3"/>
    <property type="match status" value="1"/>
</dbReference>
<name>A0AA36MIT9_OCTVU</name>
<dbReference type="InterPro" id="IPR052235">
    <property type="entry name" value="Nephronectin_domain"/>
</dbReference>
<evidence type="ECO:0000313" key="16">
    <source>
        <dbReference type="Proteomes" id="UP001162480"/>
    </source>
</evidence>
<sequence length="341" mass="36515">MKSFVLFLFLFVAGLWVTEGQQSTQGPLGATGLPVTREGGEEQESAPLANDKEVLKESDTEVDQVTGVPLFHNEPVDSGNLTTEGESLFVFRHRKCPWGCFKTVSYKKRRCRWPRKWCSRYVIAYKQIRTPCHNCCKGWFRRRQKCIDINECTADPCGAQGTCTNTPGSYTCACSPGFVFNGTTCIDIDECSADPCGAQGTCTNNIGSYTCACSPGFVFNGITCIDIDECSADPCGAQGTCTNNIGSYTCACSPGFMFNGITCTDIDECSADPCGAQGTCTNNIGSYTCACSPGFVFNGITCIDIDECSADPCGAQGTCTNNIGSYTCACSPGFMFNGITC</sequence>
<dbReference type="AlphaFoldDB" id="A0AA36MIT9"/>
<evidence type="ECO:0000256" key="10">
    <source>
        <dbReference type="ARBA" id="ARBA00023180"/>
    </source>
</evidence>
<keyword evidence="6 13" id="KW-0732">Signal</keyword>
<keyword evidence="16" id="KW-1185">Reference proteome</keyword>
<evidence type="ECO:0000256" key="8">
    <source>
        <dbReference type="ARBA" id="ARBA00022837"/>
    </source>
</evidence>
<evidence type="ECO:0000256" key="7">
    <source>
        <dbReference type="ARBA" id="ARBA00022737"/>
    </source>
</evidence>
<dbReference type="FunFam" id="2.10.25.10:FF:000038">
    <property type="entry name" value="Fibrillin 2"/>
    <property type="match status" value="5"/>
</dbReference>
<evidence type="ECO:0000256" key="11">
    <source>
        <dbReference type="PROSITE-ProRule" id="PRU00076"/>
    </source>
</evidence>
<protein>
    <submittedName>
        <fullName evidence="15">Wall 2-like isoform X3</fullName>
    </submittedName>
</protein>
<keyword evidence="3" id="KW-0964">Secreted</keyword>
<keyword evidence="10" id="KW-0325">Glycoprotein</keyword>
<dbReference type="PROSITE" id="PS01187">
    <property type="entry name" value="EGF_CA"/>
    <property type="match status" value="2"/>
</dbReference>
<feature type="domain" description="EGF-like" evidence="14">
    <location>
        <begin position="304"/>
        <end position="337"/>
    </location>
</feature>
<comment type="similarity">
    <text evidence="2">Belongs to the fibulin family.</text>
</comment>
<dbReference type="PANTHER" id="PTHR24050">
    <property type="entry name" value="PA14 DOMAIN-CONTAINING PROTEIN"/>
    <property type="match status" value="1"/>
</dbReference>
<dbReference type="SMART" id="SM00181">
    <property type="entry name" value="EGF"/>
    <property type="match status" value="5"/>
</dbReference>
<dbReference type="InterPro" id="IPR000152">
    <property type="entry name" value="EGF-type_Asp/Asn_hydroxyl_site"/>
</dbReference>
<dbReference type="PROSITE" id="PS01186">
    <property type="entry name" value="EGF_2"/>
    <property type="match status" value="4"/>
</dbReference>
<accession>A0AA36MIT9</accession>
<keyword evidence="4" id="KW-0272">Extracellular matrix</keyword>
<evidence type="ECO:0000256" key="3">
    <source>
        <dbReference type="ARBA" id="ARBA00022525"/>
    </source>
</evidence>
<dbReference type="PANTHER" id="PTHR24050:SF27">
    <property type="entry name" value="FIBRILLIN-1"/>
    <property type="match status" value="1"/>
</dbReference>
<evidence type="ECO:0000256" key="12">
    <source>
        <dbReference type="SAM" id="MobiDB-lite"/>
    </source>
</evidence>
<gene>
    <name evidence="15" type="ORF">OCTVUL_1B020577</name>
</gene>
<evidence type="ECO:0000313" key="15">
    <source>
        <dbReference type="EMBL" id="CAJ1099417.1"/>
    </source>
</evidence>
<dbReference type="GO" id="GO:0005509">
    <property type="term" value="F:calcium ion binding"/>
    <property type="evidence" value="ECO:0007669"/>
    <property type="project" value="InterPro"/>
</dbReference>
<proteinExistence type="inferred from homology"/>
<evidence type="ECO:0000256" key="6">
    <source>
        <dbReference type="ARBA" id="ARBA00022729"/>
    </source>
</evidence>
<dbReference type="Pfam" id="PF07645">
    <property type="entry name" value="EGF_CA"/>
    <property type="match status" value="3"/>
</dbReference>
<reference evidence="15" key="1">
    <citation type="submission" date="2023-08" db="EMBL/GenBank/DDBJ databases">
        <authorList>
            <person name="Alioto T."/>
            <person name="Alioto T."/>
            <person name="Gomez Garrido J."/>
        </authorList>
    </citation>
    <scope>NUCLEOTIDE SEQUENCE</scope>
</reference>
<evidence type="ECO:0000259" key="14">
    <source>
        <dbReference type="PROSITE" id="PS50026"/>
    </source>
</evidence>
<comment type="caution">
    <text evidence="15">The sequence shown here is derived from an EMBL/GenBank/DDBJ whole genome shotgun (WGS) entry which is preliminary data.</text>
</comment>
<feature type="chain" id="PRO_5041356947" evidence="13">
    <location>
        <begin position="21"/>
        <end position="341"/>
    </location>
</feature>
<comment type="subcellular location">
    <subcellularLocation>
        <location evidence="1">Secreted</location>
        <location evidence="1">Extracellular space</location>
        <location evidence="1">Extracellular matrix</location>
    </subcellularLocation>
</comment>
<feature type="non-terminal residue" evidence="15">
    <location>
        <position position="341"/>
    </location>
</feature>
<evidence type="ECO:0000256" key="5">
    <source>
        <dbReference type="ARBA" id="ARBA00022536"/>
    </source>
</evidence>
<keyword evidence="7" id="KW-0677">Repeat</keyword>
<dbReference type="Pfam" id="PF12662">
    <property type="entry name" value="cEGF"/>
    <property type="match status" value="1"/>
</dbReference>
<feature type="domain" description="EGF-like" evidence="14">
    <location>
        <begin position="226"/>
        <end position="264"/>
    </location>
</feature>
<dbReference type="Proteomes" id="UP001162480">
    <property type="component" value="Unassembled WGS sequence"/>
</dbReference>
<feature type="region of interest" description="Disordered" evidence="12">
    <location>
        <begin position="22"/>
        <end position="52"/>
    </location>
</feature>
<feature type="domain" description="EGF-like" evidence="14">
    <location>
        <begin position="187"/>
        <end position="225"/>
    </location>
</feature>
<organism evidence="15 16">
    <name type="scientific">Octopus vulgaris</name>
    <name type="common">Common octopus</name>
    <dbReference type="NCBI Taxonomy" id="6645"/>
    <lineage>
        <taxon>Eukaryota</taxon>
        <taxon>Metazoa</taxon>
        <taxon>Spiralia</taxon>
        <taxon>Lophotrochozoa</taxon>
        <taxon>Mollusca</taxon>
        <taxon>Cephalopoda</taxon>
        <taxon>Coleoidea</taxon>
        <taxon>Octopodiformes</taxon>
        <taxon>Octopoda</taxon>
        <taxon>Incirrata</taxon>
        <taxon>Octopodidae</taxon>
        <taxon>Octopus</taxon>
    </lineage>
</organism>
<keyword evidence="8" id="KW-0106">Calcium</keyword>
<comment type="caution">
    <text evidence="11">Lacks conserved residue(s) required for the propagation of feature annotation.</text>
</comment>
<feature type="domain" description="EGF-like" evidence="14">
    <location>
        <begin position="148"/>
        <end position="186"/>
    </location>
</feature>
<evidence type="ECO:0000256" key="13">
    <source>
        <dbReference type="SAM" id="SignalP"/>
    </source>
</evidence>
<evidence type="ECO:0000256" key="4">
    <source>
        <dbReference type="ARBA" id="ARBA00022530"/>
    </source>
</evidence>
<dbReference type="InterPro" id="IPR049883">
    <property type="entry name" value="NOTCH1_EGF-like"/>
</dbReference>
<dbReference type="InterPro" id="IPR001881">
    <property type="entry name" value="EGF-like_Ca-bd_dom"/>
</dbReference>
<evidence type="ECO:0000256" key="9">
    <source>
        <dbReference type="ARBA" id="ARBA00023157"/>
    </source>
</evidence>
<keyword evidence="5 11" id="KW-0245">EGF-like domain</keyword>
<evidence type="ECO:0000256" key="1">
    <source>
        <dbReference type="ARBA" id="ARBA00004498"/>
    </source>
</evidence>
<dbReference type="InterPro" id="IPR026823">
    <property type="entry name" value="cEGF"/>
</dbReference>
<evidence type="ECO:0000256" key="2">
    <source>
        <dbReference type="ARBA" id="ARBA00006127"/>
    </source>
</evidence>
<dbReference type="Gene3D" id="2.10.25.10">
    <property type="entry name" value="Laminin"/>
    <property type="match status" value="5"/>
</dbReference>
<dbReference type="PROSITE" id="PS00010">
    <property type="entry name" value="ASX_HYDROXYL"/>
    <property type="match status" value="5"/>
</dbReference>
<dbReference type="InterPro" id="IPR000742">
    <property type="entry name" value="EGF"/>
</dbReference>
<dbReference type="InterPro" id="IPR009030">
    <property type="entry name" value="Growth_fac_rcpt_cys_sf"/>
</dbReference>
<feature type="domain" description="EGF-like" evidence="14">
    <location>
        <begin position="265"/>
        <end position="303"/>
    </location>
</feature>
<dbReference type="EMBL" id="CATOCA020000013">
    <property type="protein sequence ID" value="CAJ1099417.1"/>
    <property type="molecule type" value="Genomic_DNA"/>
</dbReference>
<dbReference type="SUPFAM" id="SSF57196">
    <property type="entry name" value="EGF/Laminin"/>
    <property type="match status" value="1"/>
</dbReference>
<dbReference type="InterPro" id="IPR024731">
    <property type="entry name" value="NELL2-like_EGF"/>
</dbReference>
<dbReference type="SUPFAM" id="SSF57184">
    <property type="entry name" value="Growth factor receptor domain"/>
    <property type="match status" value="2"/>
</dbReference>
<dbReference type="InterPro" id="IPR018097">
    <property type="entry name" value="EGF_Ca-bd_CS"/>
</dbReference>
<feature type="signal peptide" evidence="13">
    <location>
        <begin position="1"/>
        <end position="20"/>
    </location>
</feature>
<dbReference type="CDD" id="cd00054">
    <property type="entry name" value="EGF_CA"/>
    <property type="match status" value="5"/>
</dbReference>
<dbReference type="PROSITE" id="PS50026">
    <property type="entry name" value="EGF_3"/>
    <property type="match status" value="5"/>
</dbReference>
<dbReference type="SMART" id="SM00179">
    <property type="entry name" value="EGF_CA"/>
    <property type="match status" value="5"/>
</dbReference>